<dbReference type="AlphaFoldDB" id="F8P881"/>
<accession>F8P881</accession>
<dbReference type="InterPro" id="IPR004713">
    <property type="entry name" value="CaH_exchang"/>
</dbReference>
<evidence type="ECO:0000259" key="8">
    <source>
        <dbReference type="Pfam" id="PF01699"/>
    </source>
</evidence>
<evidence type="ECO:0000256" key="7">
    <source>
        <dbReference type="SAM" id="Phobius"/>
    </source>
</evidence>
<protein>
    <recommendedName>
        <fullName evidence="8">Sodium/calcium exchanger membrane region domain-containing protein</fullName>
    </recommendedName>
</protein>
<sequence>MGTILINLLLVQGAAFIFGGSQYMEGVISASAAQVNSYLLALAVIAILLPAAFHFTLNSGISDEAQTSAILKMSHGVAVILLVTFVFYIMFRFKTHRFLFDMEPIEESDEGPEEGVSNLPIYISVILLVVTIGLLVVTLEWLIESIDDLTVNGQISKEWIGLILIPVLSGNTIERIESIVQATRAKIYLAIESTVGSSIEIALLIIPLVICVAWGTGKPLSFLFDPYECIILFLSVLMLNYLMNN</sequence>
<feature type="transmembrane region" description="Helical" evidence="7">
    <location>
        <begin position="222"/>
        <end position="242"/>
    </location>
</feature>
<proteinExistence type="predicted"/>
<evidence type="ECO:0000313" key="10">
    <source>
        <dbReference type="Proteomes" id="UP000008064"/>
    </source>
</evidence>
<dbReference type="OrthoDB" id="1699231at2759"/>
<keyword evidence="3 7" id="KW-0812">Transmembrane</keyword>
<feature type="transmembrane region" description="Helical" evidence="7">
    <location>
        <begin position="69"/>
        <end position="91"/>
    </location>
</feature>
<dbReference type="GeneID" id="18820919"/>
<keyword evidence="4 7" id="KW-1133">Transmembrane helix</keyword>
<dbReference type="RefSeq" id="XP_007322603.1">
    <property type="nucleotide sequence ID" value="XM_007322541.1"/>
</dbReference>
<evidence type="ECO:0000256" key="5">
    <source>
        <dbReference type="ARBA" id="ARBA00023065"/>
    </source>
</evidence>
<organism evidence="10">
    <name type="scientific">Serpula lacrymans var. lacrymans (strain S7.9)</name>
    <name type="common">Dry rot fungus</name>
    <dbReference type="NCBI Taxonomy" id="578457"/>
    <lineage>
        <taxon>Eukaryota</taxon>
        <taxon>Fungi</taxon>
        <taxon>Dikarya</taxon>
        <taxon>Basidiomycota</taxon>
        <taxon>Agaricomycotina</taxon>
        <taxon>Agaricomycetes</taxon>
        <taxon>Agaricomycetidae</taxon>
        <taxon>Boletales</taxon>
        <taxon>Coniophorineae</taxon>
        <taxon>Serpulaceae</taxon>
        <taxon>Serpula</taxon>
    </lineage>
</organism>
<evidence type="ECO:0000256" key="1">
    <source>
        <dbReference type="ARBA" id="ARBA00004127"/>
    </source>
</evidence>
<gene>
    <name evidence="9" type="ORF">SERLADRAFT_477040</name>
</gene>
<feature type="transmembrane region" description="Helical" evidence="7">
    <location>
        <begin position="121"/>
        <end position="143"/>
    </location>
</feature>
<keyword evidence="2" id="KW-0813">Transport</keyword>
<dbReference type="KEGG" id="sla:SERLADRAFT_477040"/>
<dbReference type="HOGENOM" id="CLU_008721_2_2_1"/>
<evidence type="ECO:0000256" key="3">
    <source>
        <dbReference type="ARBA" id="ARBA00022692"/>
    </source>
</evidence>
<dbReference type="GO" id="GO:0006874">
    <property type="term" value="P:intracellular calcium ion homeostasis"/>
    <property type="evidence" value="ECO:0007669"/>
    <property type="project" value="TreeGrafter"/>
</dbReference>
<feature type="transmembrane region" description="Helical" evidence="7">
    <location>
        <begin position="35"/>
        <end position="57"/>
    </location>
</feature>
<feature type="transmembrane region" description="Helical" evidence="7">
    <location>
        <begin position="194"/>
        <end position="216"/>
    </location>
</feature>
<dbReference type="Proteomes" id="UP000008064">
    <property type="component" value="Unassembled WGS sequence"/>
</dbReference>
<reference evidence="10" key="1">
    <citation type="journal article" date="2011" name="Science">
        <title>The plant cell wall-decomposing machinery underlies the functional diversity of forest fungi.</title>
        <authorList>
            <person name="Eastwood D.C."/>
            <person name="Floudas D."/>
            <person name="Binder M."/>
            <person name="Majcherczyk A."/>
            <person name="Schneider P."/>
            <person name="Aerts A."/>
            <person name="Asiegbu F.O."/>
            <person name="Baker S.E."/>
            <person name="Barry K."/>
            <person name="Bendiksby M."/>
            <person name="Blumentritt M."/>
            <person name="Coutinho P.M."/>
            <person name="Cullen D."/>
            <person name="de Vries R.P."/>
            <person name="Gathman A."/>
            <person name="Goodell B."/>
            <person name="Henrissat B."/>
            <person name="Ihrmark K."/>
            <person name="Kauserud H."/>
            <person name="Kohler A."/>
            <person name="LaButti K."/>
            <person name="Lapidus A."/>
            <person name="Lavin J.L."/>
            <person name="Lee Y.-H."/>
            <person name="Lindquist E."/>
            <person name="Lilly W."/>
            <person name="Lucas S."/>
            <person name="Morin E."/>
            <person name="Murat C."/>
            <person name="Oguiza J.A."/>
            <person name="Park J."/>
            <person name="Pisabarro A.G."/>
            <person name="Riley R."/>
            <person name="Rosling A."/>
            <person name="Salamov A."/>
            <person name="Schmidt O."/>
            <person name="Schmutz J."/>
            <person name="Skrede I."/>
            <person name="Stenlid J."/>
            <person name="Wiebenga A."/>
            <person name="Xie X."/>
            <person name="Kuees U."/>
            <person name="Hibbett D.S."/>
            <person name="Hoffmeister D."/>
            <person name="Hoegberg N."/>
            <person name="Martin F."/>
            <person name="Grigoriev I.V."/>
            <person name="Watkinson S.C."/>
        </authorList>
    </citation>
    <scope>NUCLEOTIDE SEQUENCE [LARGE SCALE GENOMIC DNA]</scope>
    <source>
        <strain evidence="10">S7.9</strain>
    </source>
</reference>
<feature type="non-terminal residue" evidence="9">
    <location>
        <position position="245"/>
    </location>
</feature>
<dbReference type="EMBL" id="GL945440">
    <property type="protein sequence ID" value="EGO20637.1"/>
    <property type="molecule type" value="Genomic_DNA"/>
</dbReference>
<evidence type="ECO:0000256" key="6">
    <source>
        <dbReference type="ARBA" id="ARBA00023136"/>
    </source>
</evidence>
<dbReference type="PANTHER" id="PTHR31503">
    <property type="entry name" value="VACUOLAR CALCIUM ION TRANSPORTER"/>
    <property type="match status" value="1"/>
</dbReference>
<dbReference type="Pfam" id="PF01699">
    <property type="entry name" value="Na_Ca_ex"/>
    <property type="match status" value="1"/>
</dbReference>
<dbReference type="InterPro" id="IPR004837">
    <property type="entry name" value="NaCa_Exmemb"/>
</dbReference>
<keyword evidence="6 7" id="KW-0472">Membrane</keyword>
<evidence type="ECO:0000256" key="4">
    <source>
        <dbReference type="ARBA" id="ARBA00022989"/>
    </source>
</evidence>
<comment type="subcellular location">
    <subcellularLocation>
        <location evidence="1">Endomembrane system</location>
        <topology evidence="1">Multi-pass membrane protein</topology>
    </subcellularLocation>
</comment>
<evidence type="ECO:0000313" key="9">
    <source>
        <dbReference type="EMBL" id="EGO20637.1"/>
    </source>
</evidence>
<evidence type="ECO:0000256" key="2">
    <source>
        <dbReference type="ARBA" id="ARBA00022448"/>
    </source>
</evidence>
<dbReference type="GO" id="GO:0015369">
    <property type="term" value="F:calcium:proton antiporter activity"/>
    <property type="evidence" value="ECO:0007669"/>
    <property type="project" value="TreeGrafter"/>
</dbReference>
<dbReference type="GO" id="GO:0000329">
    <property type="term" value="C:fungal-type vacuole membrane"/>
    <property type="evidence" value="ECO:0007669"/>
    <property type="project" value="TreeGrafter"/>
</dbReference>
<name>F8P881_SERL9</name>
<dbReference type="PANTHER" id="PTHR31503:SF20">
    <property type="entry name" value="CA(2+)_H(+) EXCHANGER, PUTATIVE (EUROFUNG)-RELATED"/>
    <property type="match status" value="1"/>
</dbReference>
<keyword evidence="5" id="KW-0406">Ion transport</keyword>
<dbReference type="GO" id="GO:0012505">
    <property type="term" value="C:endomembrane system"/>
    <property type="evidence" value="ECO:0007669"/>
    <property type="project" value="UniProtKB-SubCell"/>
</dbReference>
<feature type="domain" description="Sodium/calcium exchanger membrane region" evidence="8">
    <location>
        <begin position="124"/>
        <end position="241"/>
    </location>
</feature>